<comment type="caution">
    <text evidence="4">The sequence shown here is derived from an EMBL/GenBank/DDBJ whole genome shotgun (WGS) entry which is preliminary data.</text>
</comment>
<dbReference type="GO" id="GO:1902388">
    <property type="term" value="F:ceramide 1-phosphate transfer activity"/>
    <property type="evidence" value="ECO:0007669"/>
    <property type="project" value="TreeGrafter"/>
</dbReference>
<evidence type="ECO:0000313" key="5">
    <source>
        <dbReference type="Proteomes" id="UP000789595"/>
    </source>
</evidence>
<feature type="region of interest" description="Disordered" evidence="2">
    <location>
        <begin position="1"/>
        <end position="32"/>
    </location>
</feature>
<dbReference type="SUPFAM" id="SSF110004">
    <property type="entry name" value="Glycolipid transfer protein, GLTP"/>
    <property type="match status" value="1"/>
</dbReference>
<sequence>MSRTMLSSVNDAAQHVARASSSDHLADVGRAAEKKLDPKRYKKYAPPVACAVAAAAVAVALFSSPPLPPPPPPPRPRLPYASDPTRPHSFYGLAWWLPCCATYRTEGLTARPVTIIPVKKKRWRRTRASPAIEGLRNSATYLRKARGRKAAYPVHAQPFMDGIQALMPTFGAFGSAIHAAAAKDVEGNVKKLRRNGAPLVPLHTLIRDEVALHNATHPDSTAQAFVWLKRILNFMSHFFDTLDRRPDLELNGCLTRAYEAHLGPYHNVVFRQLAVVLMQVIPDRAAMLELFGVSTFAELRPHLAAWTHETYPLIAKIDAFYVANRLQP</sequence>
<feature type="domain" description="Glycolipid transfer protein" evidence="3">
    <location>
        <begin position="155"/>
        <end position="291"/>
    </location>
</feature>
<keyword evidence="5" id="KW-1185">Reference proteome</keyword>
<dbReference type="Proteomes" id="UP000789595">
    <property type="component" value="Unassembled WGS sequence"/>
</dbReference>
<evidence type="ECO:0000259" key="3">
    <source>
        <dbReference type="Pfam" id="PF08718"/>
    </source>
</evidence>
<dbReference type="InterPro" id="IPR036497">
    <property type="entry name" value="GLTP_sf"/>
</dbReference>
<dbReference type="AlphaFoldDB" id="A0A8J2SWJ5"/>
<keyword evidence="1" id="KW-0813">Transport</keyword>
<protein>
    <recommendedName>
        <fullName evidence="3">Glycolipid transfer protein domain-containing protein</fullName>
    </recommendedName>
</protein>
<evidence type="ECO:0000313" key="4">
    <source>
        <dbReference type="EMBL" id="CAH0374669.1"/>
    </source>
</evidence>
<dbReference type="GO" id="GO:1902387">
    <property type="term" value="F:ceramide 1-phosphate binding"/>
    <property type="evidence" value="ECO:0007669"/>
    <property type="project" value="TreeGrafter"/>
</dbReference>
<reference evidence="4" key="1">
    <citation type="submission" date="2021-11" db="EMBL/GenBank/DDBJ databases">
        <authorList>
            <consortium name="Genoscope - CEA"/>
            <person name="William W."/>
        </authorList>
    </citation>
    <scope>NUCLEOTIDE SEQUENCE</scope>
</reference>
<dbReference type="GO" id="GO:0016020">
    <property type="term" value="C:membrane"/>
    <property type="evidence" value="ECO:0007669"/>
    <property type="project" value="TreeGrafter"/>
</dbReference>
<dbReference type="PANTHER" id="PTHR10219">
    <property type="entry name" value="GLYCOLIPID TRANSFER PROTEIN-RELATED"/>
    <property type="match status" value="1"/>
</dbReference>
<organism evidence="4 5">
    <name type="scientific">Pelagomonas calceolata</name>
    <dbReference type="NCBI Taxonomy" id="35677"/>
    <lineage>
        <taxon>Eukaryota</taxon>
        <taxon>Sar</taxon>
        <taxon>Stramenopiles</taxon>
        <taxon>Ochrophyta</taxon>
        <taxon>Pelagophyceae</taxon>
        <taxon>Pelagomonadales</taxon>
        <taxon>Pelagomonadaceae</taxon>
        <taxon>Pelagomonas</taxon>
    </lineage>
</organism>
<name>A0A8J2SWJ5_9STRA</name>
<dbReference type="OrthoDB" id="205255at2759"/>
<dbReference type="EMBL" id="CAKKNE010000004">
    <property type="protein sequence ID" value="CAH0374669.1"/>
    <property type="molecule type" value="Genomic_DNA"/>
</dbReference>
<dbReference type="PANTHER" id="PTHR10219:SF25">
    <property type="entry name" value="PLECKSTRIN HOMOLOGY DOMAIN-CONTAINING FAMILY A MEMBER 8"/>
    <property type="match status" value="1"/>
</dbReference>
<feature type="compositionally biased region" description="Polar residues" evidence="2">
    <location>
        <begin position="1"/>
        <end position="11"/>
    </location>
</feature>
<dbReference type="InterPro" id="IPR014830">
    <property type="entry name" value="Glycolipid_transfer_prot_dom"/>
</dbReference>
<dbReference type="Gene3D" id="1.10.3520.10">
    <property type="entry name" value="Glycolipid transfer protein"/>
    <property type="match status" value="1"/>
</dbReference>
<evidence type="ECO:0000256" key="1">
    <source>
        <dbReference type="ARBA" id="ARBA00022448"/>
    </source>
</evidence>
<proteinExistence type="predicted"/>
<accession>A0A8J2SWJ5</accession>
<evidence type="ECO:0000256" key="2">
    <source>
        <dbReference type="SAM" id="MobiDB-lite"/>
    </source>
</evidence>
<dbReference type="GO" id="GO:0005829">
    <property type="term" value="C:cytosol"/>
    <property type="evidence" value="ECO:0007669"/>
    <property type="project" value="TreeGrafter"/>
</dbReference>
<dbReference type="Pfam" id="PF08718">
    <property type="entry name" value="GLTP"/>
    <property type="match status" value="1"/>
</dbReference>
<gene>
    <name evidence="4" type="ORF">PECAL_4P19670</name>
</gene>